<dbReference type="GeneID" id="32407238"/>
<gene>
    <name evidence="1" type="ORF">GS3922_09990</name>
</gene>
<sequence length="73" mass="7794">MAAAINEQKSVLSGAFFICHGQRACKDGLGAFLCVQAARNVFEKASCSDALGNESFSDRQASDPRLISAAVRW</sequence>
<evidence type="ECO:0000313" key="1">
    <source>
        <dbReference type="EMBL" id="AMX83958.1"/>
    </source>
</evidence>
<dbReference type="EMBL" id="CP014342">
    <property type="protein sequence ID" value="AMX83958.1"/>
    <property type="molecule type" value="Genomic_DNA"/>
</dbReference>
<protein>
    <submittedName>
        <fullName evidence="1">Uncharacterized protein</fullName>
    </submittedName>
</protein>
<organism evidence="1 2">
    <name type="scientific">Geobacillus subterraneus</name>
    <dbReference type="NCBI Taxonomy" id="129338"/>
    <lineage>
        <taxon>Bacteria</taxon>
        <taxon>Bacillati</taxon>
        <taxon>Bacillota</taxon>
        <taxon>Bacilli</taxon>
        <taxon>Bacillales</taxon>
        <taxon>Anoxybacillaceae</taxon>
        <taxon>Geobacillus</taxon>
    </lineage>
</organism>
<evidence type="ECO:0000313" key="2">
    <source>
        <dbReference type="Proteomes" id="UP000076226"/>
    </source>
</evidence>
<reference evidence="1 2" key="1">
    <citation type="submission" date="2016-02" db="EMBL/GenBank/DDBJ databases">
        <title>Complete genome sequence of Geobacillus subterraneus KCTC 3922T.</title>
        <authorList>
            <person name="Lee D.-W."/>
            <person name="Lee Y.-J."/>
            <person name="Lee S.-J."/>
            <person name="Park G.-S."/>
            <person name="Lee S.-J."/>
            <person name="Shin J.-H."/>
        </authorList>
    </citation>
    <scope>NUCLEOTIDE SEQUENCE [LARGE SCALE GENOMIC DNA]</scope>
    <source>
        <strain evidence="1 2">KCTC 3922</strain>
    </source>
</reference>
<name>A0ABN4NH10_9BACL</name>
<keyword evidence="2" id="KW-1185">Reference proteome</keyword>
<proteinExistence type="predicted"/>
<accession>A0ABN4NH10</accession>
<dbReference type="Proteomes" id="UP000076226">
    <property type="component" value="Chromosome"/>
</dbReference>